<dbReference type="InterPro" id="IPR003961">
    <property type="entry name" value="FN3_dom"/>
</dbReference>
<accession>A0AAX2GZV9</accession>
<gene>
    <name evidence="4" type="ORF">SAMEA44541418_01927</name>
</gene>
<feature type="signal peptide" evidence="2">
    <location>
        <begin position="1"/>
        <end position="21"/>
    </location>
</feature>
<reference evidence="4 5" key="1">
    <citation type="submission" date="2017-06" db="EMBL/GenBank/DDBJ databases">
        <authorList>
            <consortium name="Pathogen Informatics"/>
        </authorList>
    </citation>
    <scope>NUCLEOTIDE SEQUENCE [LARGE SCALE GENOMIC DNA]</scope>
    <source>
        <strain evidence="4 5">NCTC12947</strain>
    </source>
</reference>
<dbReference type="InterPro" id="IPR013783">
    <property type="entry name" value="Ig-like_fold"/>
</dbReference>
<dbReference type="Pfam" id="PF13585">
    <property type="entry name" value="CHU_C"/>
    <property type="match status" value="1"/>
</dbReference>
<feature type="chain" id="PRO_5043948588" description="Fibronectin type-III domain-containing protein" evidence="2">
    <location>
        <begin position="22"/>
        <end position="962"/>
    </location>
</feature>
<dbReference type="EMBL" id="LT906449">
    <property type="protein sequence ID" value="SNV14817.1"/>
    <property type="molecule type" value="Genomic_DNA"/>
</dbReference>
<proteinExistence type="predicted"/>
<dbReference type="PROSITE" id="PS50853">
    <property type="entry name" value="FN3"/>
    <property type="match status" value="1"/>
</dbReference>
<dbReference type="SMART" id="SM00060">
    <property type="entry name" value="FN3"/>
    <property type="match status" value="2"/>
</dbReference>
<keyword evidence="2" id="KW-0732">Signal</keyword>
<evidence type="ECO:0000259" key="3">
    <source>
        <dbReference type="PROSITE" id="PS50853"/>
    </source>
</evidence>
<evidence type="ECO:0000256" key="2">
    <source>
        <dbReference type="SAM" id="SignalP"/>
    </source>
</evidence>
<sequence>MTTKHIILLTLLFLISLPHWSQCRAIPTEISENWDNRTHRNDKTNKGIPINKEKTRSCWESTTWAVTREDTRSRAKSGKYFCALTTNSESFFEYMTCPVKLKKGRNTIHFHCYAKLNTYNKKDGTDENKLIVFLIPNRANPSSGASILRQTPIKKHEQWVELKPDDLILDLDAEATYYLSIGGKTQDIATRIAVDNISLQVQNAPITCAQPSNITYAYTTTNTLQISWKAPSETPLQYEYALSELDKIPTSTLQTTVTSTFQTVDPTQNHYFFIRSLCQNDKTQWQRLLILPSVCNAPTFLSVADIKPNAFRLNWLSTSPGVQYYISTNDIATPPETLPNSNPTEGIFTGVVNYTNTTEISNLSPNTHYYVWLRNVCDGNLKSNWLKMTSPVMTINGLCEDFSALTLSGTYIVEDANRDGHQWNLSKYLQDLQDNQVIKVTPKARGANNDFLFIPFPIESEQHLNIAFSYFVPQSEGNAHLDIYLTEKPKATYVQEKNKIYSQRNLKKSFDNNLYTDEIRNIPTTNAFRYIAFKATGNAPLALDNICITAQEMPLKTPIVSVASATCEHSGTLCTIINPQKGVTYKLSTEGTLSDTQLASPFTIEEGKTYQVIALRDKDTTTSTIFNANTEKPPLSPIEFRLNEVQCGDTFVSVALKREKDTQYKINQTPILSGEELKQLSFSTIYTLTAVKGNCITTTVFTTPAEKIPLPPIALTLHPVHCGDLYATAEFIPTTEVYYLLNGQNIPSDGKLNGLTFSTVYTLTAQRGECNVSTTFTTPQRKSKPSPPTLSPVTLGDHPIVADLPQNEGQYRWYKSLNAPTSLMLTDPITTSKLYLSIVEGDCESNRVAVSILQTKKELLTKSEPTFYNAISLSGNSKNNLLYIDKAENYPQNELTIYSSSGVKIYEIKGYNNKERAFRGFSNVKNTFSSSNRLIQGTYFYLFKYTDGTKVKQSKGFLYIAD</sequence>
<protein>
    <recommendedName>
        <fullName evidence="3">Fibronectin type-III domain-containing protein</fullName>
    </recommendedName>
</protein>
<dbReference type="AlphaFoldDB" id="A0AAX2GZV9"/>
<evidence type="ECO:0000313" key="5">
    <source>
        <dbReference type="Proteomes" id="UP000215539"/>
    </source>
</evidence>
<dbReference type="Proteomes" id="UP000215539">
    <property type="component" value="Chromosome 1"/>
</dbReference>
<feature type="region of interest" description="Disordered" evidence="1">
    <location>
        <begin position="775"/>
        <end position="795"/>
    </location>
</feature>
<evidence type="ECO:0000313" key="4">
    <source>
        <dbReference type="EMBL" id="SNV14817.1"/>
    </source>
</evidence>
<name>A0AAX2GZV9_9FLAO</name>
<evidence type="ECO:0000256" key="1">
    <source>
        <dbReference type="SAM" id="MobiDB-lite"/>
    </source>
</evidence>
<dbReference type="Gene3D" id="2.60.40.10">
    <property type="entry name" value="Immunoglobulins"/>
    <property type="match status" value="1"/>
</dbReference>
<organism evidence="4 5">
    <name type="scientific">Capnocytophaga haemolytica</name>
    <dbReference type="NCBI Taxonomy" id="45243"/>
    <lineage>
        <taxon>Bacteria</taxon>
        <taxon>Pseudomonadati</taxon>
        <taxon>Bacteroidota</taxon>
        <taxon>Flavobacteriia</taxon>
        <taxon>Flavobacteriales</taxon>
        <taxon>Flavobacteriaceae</taxon>
        <taxon>Capnocytophaga</taxon>
    </lineage>
</organism>
<feature type="domain" description="Fibronectin type-III" evidence="3">
    <location>
        <begin position="297"/>
        <end position="397"/>
    </location>
</feature>